<protein>
    <recommendedName>
        <fullName evidence="1">DUF7837 domain-containing protein</fullName>
    </recommendedName>
</protein>
<evidence type="ECO:0000313" key="3">
    <source>
        <dbReference type="Proteomes" id="UP000199161"/>
    </source>
</evidence>
<dbReference type="Pfam" id="PF25207">
    <property type="entry name" value="DUF7837"/>
    <property type="match status" value="1"/>
</dbReference>
<dbReference type="AlphaFoldDB" id="A0A1I1LBB1"/>
<gene>
    <name evidence="2" type="ORF">SAMN05444422_11569</name>
</gene>
<dbReference type="EMBL" id="FOKW01000015">
    <property type="protein sequence ID" value="SFC70311.1"/>
    <property type="molecule type" value="Genomic_DNA"/>
</dbReference>
<dbReference type="Proteomes" id="UP000199161">
    <property type="component" value="Unassembled WGS sequence"/>
</dbReference>
<proteinExistence type="predicted"/>
<name>A0A1I1LBB1_NATHA</name>
<organism evidence="2 3">
    <name type="scientific">Natronobacterium haloterrestre</name>
    <name type="common">Halobiforma haloterrestris</name>
    <dbReference type="NCBI Taxonomy" id="148448"/>
    <lineage>
        <taxon>Archaea</taxon>
        <taxon>Methanobacteriati</taxon>
        <taxon>Methanobacteriota</taxon>
        <taxon>Stenosarchaea group</taxon>
        <taxon>Halobacteria</taxon>
        <taxon>Halobacteriales</taxon>
        <taxon>Natrialbaceae</taxon>
        <taxon>Natronobacterium</taxon>
    </lineage>
</organism>
<sequence length="50" mass="5311">MSTTKPPSLGTCPFCSAGIATTDVILEYETETGPTVYAECPECRDVVTPQ</sequence>
<feature type="domain" description="DUF7837" evidence="1">
    <location>
        <begin position="6"/>
        <end position="50"/>
    </location>
</feature>
<keyword evidence="3" id="KW-1185">Reference proteome</keyword>
<accession>A0A1I1LBB1</accession>
<dbReference type="InterPro" id="IPR057159">
    <property type="entry name" value="DUF7837"/>
</dbReference>
<reference evidence="3" key="1">
    <citation type="submission" date="2016-10" db="EMBL/GenBank/DDBJ databases">
        <authorList>
            <person name="Varghese N."/>
            <person name="Submissions S."/>
        </authorList>
    </citation>
    <scope>NUCLEOTIDE SEQUENCE [LARGE SCALE GENOMIC DNA]</scope>
    <source>
        <strain evidence="3">DSM 13078</strain>
    </source>
</reference>
<evidence type="ECO:0000259" key="1">
    <source>
        <dbReference type="Pfam" id="PF25207"/>
    </source>
</evidence>
<dbReference type="OrthoDB" id="216193at2157"/>
<evidence type="ECO:0000313" key="2">
    <source>
        <dbReference type="EMBL" id="SFC70311.1"/>
    </source>
</evidence>
<dbReference type="RefSeq" id="WP_177209243.1">
    <property type="nucleotide sequence ID" value="NZ_FOKW01000015.1"/>
</dbReference>